<protein>
    <recommendedName>
        <fullName evidence="3">DUF2156 domain-containing protein</fullName>
    </recommendedName>
</protein>
<evidence type="ECO:0008006" key="3">
    <source>
        <dbReference type="Google" id="ProtNLM"/>
    </source>
</evidence>
<dbReference type="AlphaFoldDB" id="A0A0N9HQ01"/>
<dbReference type="KEGG" id="kphy:AOZ06_21530"/>
<dbReference type="STRING" id="860235.AOZ06_21530"/>
<proteinExistence type="predicted"/>
<name>A0A0N9HQ01_9PSEU</name>
<keyword evidence="2" id="KW-1185">Reference proteome</keyword>
<evidence type="ECO:0000313" key="2">
    <source>
        <dbReference type="Proteomes" id="UP000063699"/>
    </source>
</evidence>
<organism evidence="1 2">
    <name type="scientific">Kibdelosporangium phytohabitans</name>
    <dbReference type="NCBI Taxonomy" id="860235"/>
    <lineage>
        <taxon>Bacteria</taxon>
        <taxon>Bacillati</taxon>
        <taxon>Actinomycetota</taxon>
        <taxon>Actinomycetes</taxon>
        <taxon>Pseudonocardiales</taxon>
        <taxon>Pseudonocardiaceae</taxon>
        <taxon>Kibdelosporangium</taxon>
    </lineage>
</organism>
<gene>
    <name evidence="1" type="ORF">AOZ06_21530</name>
</gene>
<evidence type="ECO:0000313" key="1">
    <source>
        <dbReference type="EMBL" id="ALG09148.1"/>
    </source>
</evidence>
<dbReference type="EMBL" id="CP012752">
    <property type="protein sequence ID" value="ALG09148.1"/>
    <property type="molecule type" value="Genomic_DNA"/>
</dbReference>
<reference evidence="1 2" key="1">
    <citation type="submission" date="2015-07" db="EMBL/GenBank/DDBJ databases">
        <title>Genome sequencing of Kibdelosporangium phytohabitans.</title>
        <authorList>
            <person name="Qin S."/>
            <person name="Xing K."/>
        </authorList>
    </citation>
    <scope>NUCLEOTIDE SEQUENCE [LARGE SCALE GENOMIC DNA]</scope>
    <source>
        <strain evidence="1 2">KLBMP1111</strain>
    </source>
</reference>
<accession>A0A0N9HQ01</accession>
<sequence>MFSQDGQAVLGNRVLFGVAGGDPVGSPGSFADAINEFVRTCERAGWRMAVLGQVESLSRFNAEFRPGYLARGIAFSSLPPSRPSPRR</sequence>
<dbReference type="Proteomes" id="UP000063699">
    <property type="component" value="Chromosome"/>
</dbReference>